<evidence type="ECO:0000313" key="2">
    <source>
        <dbReference type="EMBL" id="NJP47041.1"/>
    </source>
</evidence>
<reference evidence="2 3" key="1">
    <citation type="submission" date="2020-03" db="EMBL/GenBank/DDBJ databases">
        <title>WGS of actinomycetes isolated from Thailand.</title>
        <authorList>
            <person name="Thawai C."/>
        </authorList>
    </citation>
    <scope>NUCLEOTIDE SEQUENCE [LARGE SCALE GENOMIC DNA]</scope>
    <source>
        <strain evidence="2 3">PRB2-1</strain>
    </source>
</reference>
<keyword evidence="3" id="KW-1185">Reference proteome</keyword>
<dbReference type="InterPro" id="IPR051207">
    <property type="entry name" value="ComplexI_NDUFA9_subunit"/>
</dbReference>
<organism evidence="2 3">
    <name type="scientific">Actinacidiphila epipremni</name>
    <dbReference type="NCBI Taxonomy" id="2053013"/>
    <lineage>
        <taxon>Bacteria</taxon>
        <taxon>Bacillati</taxon>
        <taxon>Actinomycetota</taxon>
        <taxon>Actinomycetes</taxon>
        <taxon>Kitasatosporales</taxon>
        <taxon>Streptomycetaceae</taxon>
        <taxon>Actinacidiphila</taxon>
    </lineage>
</organism>
<protein>
    <submittedName>
        <fullName evidence="2">NAD(P)H-binding protein</fullName>
    </submittedName>
</protein>
<name>A0ABX0ZZQ5_9ACTN</name>
<comment type="caution">
    <text evidence="2">The sequence shown here is derived from an EMBL/GenBank/DDBJ whole genome shotgun (WGS) entry which is preliminary data.</text>
</comment>
<gene>
    <name evidence="2" type="ORF">HCN08_27090</name>
</gene>
<accession>A0ABX0ZZQ5</accession>
<dbReference type="Proteomes" id="UP000734511">
    <property type="component" value="Unassembled WGS sequence"/>
</dbReference>
<evidence type="ECO:0000313" key="3">
    <source>
        <dbReference type="Proteomes" id="UP000734511"/>
    </source>
</evidence>
<dbReference type="SUPFAM" id="SSF51735">
    <property type="entry name" value="NAD(P)-binding Rossmann-fold domains"/>
    <property type="match status" value="1"/>
</dbReference>
<dbReference type="PANTHER" id="PTHR12126:SF11">
    <property type="entry name" value="NADH DEHYDROGENASE [UBIQUINONE] 1 ALPHA SUBCOMPLEX SUBUNIT 9, MITOCHONDRIAL"/>
    <property type="match status" value="1"/>
</dbReference>
<dbReference type="PANTHER" id="PTHR12126">
    <property type="entry name" value="NADH-UBIQUINONE OXIDOREDUCTASE 39 KDA SUBUNIT-RELATED"/>
    <property type="match status" value="1"/>
</dbReference>
<dbReference type="EMBL" id="JAATEJ010000026">
    <property type="protein sequence ID" value="NJP47041.1"/>
    <property type="molecule type" value="Genomic_DNA"/>
</dbReference>
<dbReference type="Gene3D" id="3.40.50.720">
    <property type="entry name" value="NAD(P)-binding Rossmann-like Domain"/>
    <property type="match status" value="1"/>
</dbReference>
<dbReference type="InterPro" id="IPR036291">
    <property type="entry name" value="NAD(P)-bd_dom_sf"/>
</dbReference>
<feature type="domain" description="NAD(P)-binding" evidence="1">
    <location>
        <begin position="15"/>
        <end position="148"/>
    </location>
</feature>
<proteinExistence type="predicted"/>
<dbReference type="InterPro" id="IPR016040">
    <property type="entry name" value="NAD(P)-bd_dom"/>
</dbReference>
<evidence type="ECO:0000259" key="1">
    <source>
        <dbReference type="Pfam" id="PF13460"/>
    </source>
</evidence>
<dbReference type="Pfam" id="PF13460">
    <property type="entry name" value="NAD_binding_10"/>
    <property type="match status" value="1"/>
</dbReference>
<sequence>MTSPSPRTSPVLLTGGTGTLGRQVLPLLRAAGRTVRVLTRSPRDSADEGVTYVVGDLARDGDPGTAAALDGVDTVVHLAGASRGDDVTTGHLTRAAVAAGGVRHVVLISVIGAGAVPLGYLRTKRAAERVVADSGLPWTVLRAAQFHDLVFMVARGAAKLPVVPVPPAVRLQPVDVRDVAARITELALAAPAGRVPDLAGPAVHPLPDLVRSYLRATSKRRPLLPVPLPGKVGRAYREGANLTLEGADHGTGTWEDFLAAKVG</sequence>
<dbReference type="RefSeq" id="WP_167985885.1">
    <property type="nucleotide sequence ID" value="NZ_JAATEJ010000026.1"/>
</dbReference>